<name>A0A840NVN7_9PSEU</name>
<dbReference type="GO" id="GO:0006412">
    <property type="term" value="P:translation"/>
    <property type="evidence" value="ECO:0007669"/>
    <property type="project" value="UniProtKB-UniRule"/>
</dbReference>
<dbReference type="InterPro" id="IPR023635">
    <property type="entry name" value="Peptide_deformylase"/>
</dbReference>
<evidence type="ECO:0000256" key="1">
    <source>
        <dbReference type="ARBA" id="ARBA00010759"/>
    </source>
</evidence>
<dbReference type="Gene3D" id="3.90.45.10">
    <property type="entry name" value="Peptide deformylase"/>
    <property type="match status" value="1"/>
</dbReference>
<feature type="binding site" evidence="6">
    <location>
        <position position="141"/>
    </location>
    <ligand>
        <name>Fe cation</name>
        <dbReference type="ChEBI" id="CHEBI:24875"/>
    </ligand>
</feature>
<feature type="active site" evidence="6">
    <location>
        <position position="142"/>
    </location>
</feature>
<dbReference type="NCBIfam" id="NF009483">
    <property type="entry name" value="PRK12846.1-4"/>
    <property type="match status" value="1"/>
</dbReference>
<dbReference type="RefSeq" id="WP_184483375.1">
    <property type="nucleotide sequence ID" value="NZ_JACHIV010000001.1"/>
</dbReference>
<comment type="function">
    <text evidence="6">Removes the formyl group from the N-terminal Met of newly synthesized proteins. Requires at least a dipeptide for an efficient rate of reaction. N-terminal L-methionine is a prerequisite for activity but the enzyme has broad specificity at other positions.</text>
</comment>
<keyword evidence="9" id="KW-1185">Reference proteome</keyword>
<comment type="caution">
    <text evidence="8">The sequence shown here is derived from an EMBL/GenBank/DDBJ whole genome shotgun (WGS) entry which is preliminary data.</text>
</comment>
<dbReference type="Proteomes" id="UP000580474">
    <property type="component" value="Unassembled WGS sequence"/>
</dbReference>
<feature type="region of interest" description="Disordered" evidence="7">
    <location>
        <begin position="174"/>
        <end position="193"/>
    </location>
</feature>
<reference evidence="8 9" key="1">
    <citation type="submission" date="2020-08" db="EMBL/GenBank/DDBJ databases">
        <title>Sequencing the genomes of 1000 actinobacteria strains.</title>
        <authorList>
            <person name="Klenk H.-P."/>
        </authorList>
    </citation>
    <scope>NUCLEOTIDE SEQUENCE [LARGE SCALE GENOMIC DNA]</scope>
    <source>
        <strain evidence="8 9">DSM 45582</strain>
    </source>
</reference>
<dbReference type="InterPro" id="IPR036821">
    <property type="entry name" value="Peptide_deformylase_sf"/>
</dbReference>
<evidence type="ECO:0000256" key="6">
    <source>
        <dbReference type="HAMAP-Rule" id="MF_00163"/>
    </source>
</evidence>
<feature type="binding site" evidence="6">
    <location>
        <position position="145"/>
    </location>
    <ligand>
        <name>Fe cation</name>
        <dbReference type="ChEBI" id="CHEBI:24875"/>
    </ligand>
</feature>
<evidence type="ECO:0000256" key="2">
    <source>
        <dbReference type="ARBA" id="ARBA00022723"/>
    </source>
</evidence>
<dbReference type="AlphaFoldDB" id="A0A840NVN7"/>
<comment type="cofactor">
    <cofactor evidence="6">
        <name>Fe(2+)</name>
        <dbReference type="ChEBI" id="CHEBI:29033"/>
    </cofactor>
    <text evidence="6">Binds 1 Fe(2+) ion.</text>
</comment>
<dbReference type="PIRSF" id="PIRSF004749">
    <property type="entry name" value="Pep_def"/>
    <property type="match status" value="1"/>
</dbReference>
<dbReference type="SUPFAM" id="SSF56420">
    <property type="entry name" value="Peptide deformylase"/>
    <property type="match status" value="1"/>
</dbReference>
<dbReference type="NCBIfam" id="TIGR00079">
    <property type="entry name" value="pept_deformyl"/>
    <property type="match status" value="1"/>
</dbReference>
<dbReference type="HAMAP" id="MF_00163">
    <property type="entry name" value="Pep_deformylase"/>
    <property type="match status" value="1"/>
</dbReference>
<proteinExistence type="inferred from homology"/>
<dbReference type="EC" id="3.5.1.88" evidence="6"/>
<comment type="catalytic activity">
    <reaction evidence="6">
        <text>N-terminal N-formyl-L-methionyl-[peptide] + H2O = N-terminal L-methionyl-[peptide] + formate</text>
        <dbReference type="Rhea" id="RHEA:24420"/>
        <dbReference type="Rhea" id="RHEA-COMP:10639"/>
        <dbReference type="Rhea" id="RHEA-COMP:10640"/>
        <dbReference type="ChEBI" id="CHEBI:15377"/>
        <dbReference type="ChEBI" id="CHEBI:15740"/>
        <dbReference type="ChEBI" id="CHEBI:49298"/>
        <dbReference type="ChEBI" id="CHEBI:64731"/>
        <dbReference type="EC" id="3.5.1.88"/>
    </reaction>
</comment>
<keyword evidence="3 6" id="KW-0378">Hydrolase</keyword>
<dbReference type="NCBIfam" id="NF001159">
    <property type="entry name" value="PRK00150.1-3"/>
    <property type="match status" value="1"/>
</dbReference>
<evidence type="ECO:0000256" key="4">
    <source>
        <dbReference type="ARBA" id="ARBA00022917"/>
    </source>
</evidence>
<keyword evidence="4 6" id="KW-0648">Protein biosynthesis</keyword>
<evidence type="ECO:0000256" key="7">
    <source>
        <dbReference type="SAM" id="MobiDB-lite"/>
    </source>
</evidence>
<dbReference type="EMBL" id="JACHIV010000001">
    <property type="protein sequence ID" value="MBB5072197.1"/>
    <property type="molecule type" value="Genomic_DNA"/>
</dbReference>
<gene>
    <name evidence="6" type="primary">def</name>
    <name evidence="8" type="ORF">BJ969_005285</name>
</gene>
<dbReference type="PANTHER" id="PTHR10458:SF2">
    <property type="entry name" value="PEPTIDE DEFORMYLASE, MITOCHONDRIAL"/>
    <property type="match status" value="1"/>
</dbReference>
<feature type="binding site" evidence="6">
    <location>
        <position position="99"/>
    </location>
    <ligand>
        <name>Fe cation</name>
        <dbReference type="ChEBI" id="CHEBI:24875"/>
    </ligand>
</feature>
<evidence type="ECO:0000256" key="5">
    <source>
        <dbReference type="ARBA" id="ARBA00023004"/>
    </source>
</evidence>
<evidence type="ECO:0000256" key="3">
    <source>
        <dbReference type="ARBA" id="ARBA00022801"/>
    </source>
</evidence>
<dbReference type="PANTHER" id="PTHR10458">
    <property type="entry name" value="PEPTIDE DEFORMYLASE"/>
    <property type="match status" value="1"/>
</dbReference>
<keyword evidence="5 6" id="KW-0408">Iron</keyword>
<dbReference type="PRINTS" id="PR01576">
    <property type="entry name" value="PDEFORMYLASE"/>
</dbReference>
<dbReference type="GO" id="GO:0042586">
    <property type="term" value="F:peptide deformylase activity"/>
    <property type="evidence" value="ECO:0007669"/>
    <property type="project" value="UniProtKB-UniRule"/>
</dbReference>
<dbReference type="Pfam" id="PF01327">
    <property type="entry name" value="Pep_deformylase"/>
    <property type="match status" value="1"/>
</dbReference>
<dbReference type="GO" id="GO:0046872">
    <property type="term" value="F:metal ion binding"/>
    <property type="evidence" value="ECO:0007669"/>
    <property type="project" value="UniProtKB-KW"/>
</dbReference>
<evidence type="ECO:0000313" key="8">
    <source>
        <dbReference type="EMBL" id="MBB5072197.1"/>
    </source>
</evidence>
<evidence type="ECO:0000313" key="9">
    <source>
        <dbReference type="Proteomes" id="UP000580474"/>
    </source>
</evidence>
<protein>
    <recommendedName>
        <fullName evidence="6">Peptide deformylase</fullName>
        <shortName evidence="6">PDF</shortName>
        <ecNumber evidence="6">3.5.1.88</ecNumber>
    </recommendedName>
    <alternativeName>
        <fullName evidence="6">Polypeptide deformylase</fullName>
    </alternativeName>
</protein>
<accession>A0A840NVN7</accession>
<keyword evidence="2 6" id="KW-0479">Metal-binding</keyword>
<dbReference type="CDD" id="cd00487">
    <property type="entry name" value="Pep_deformylase"/>
    <property type="match status" value="1"/>
</dbReference>
<comment type="similarity">
    <text evidence="1 6">Belongs to the polypeptide deformylase family.</text>
</comment>
<sequence>MAVHPIRIVGDPVLHHPTRPVEHFDEALRTLVDDMFETNTAANGAGLAATQIGVDLRVFVYDCPDDEGVRHRGVVVNPTLETSAIPETMPDPDDDWEGCLSVPGEAFPTGRASWAKVTGFDVDGSPVEVEGTGFFARCLQHETDHLDGYLYLNRLIGRNARAAKKAVKRNGWGLPGHSWDPAVEGDPFADDED</sequence>
<organism evidence="8 9">
    <name type="scientific">Saccharopolyspora gloriosae</name>
    <dbReference type="NCBI Taxonomy" id="455344"/>
    <lineage>
        <taxon>Bacteria</taxon>
        <taxon>Bacillati</taxon>
        <taxon>Actinomycetota</taxon>
        <taxon>Actinomycetes</taxon>
        <taxon>Pseudonocardiales</taxon>
        <taxon>Pseudonocardiaceae</taxon>
        <taxon>Saccharopolyspora</taxon>
    </lineage>
</organism>